<dbReference type="EMBL" id="KN822996">
    <property type="protein sequence ID" value="KIO28310.1"/>
    <property type="molecule type" value="Genomic_DNA"/>
</dbReference>
<reference evidence="2" key="2">
    <citation type="submission" date="2015-01" db="EMBL/GenBank/DDBJ databases">
        <title>Evolutionary Origins and Diversification of the Mycorrhizal Mutualists.</title>
        <authorList>
            <consortium name="DOE Joint Genome Institute"/>
            <consortium name="Mycorrhizal Genomics Consortium"/>
            <person name="Kohler A."/>
            <person name="Kuo A."/>
            <person name="Nagy L.G."/>
            <person name="Floudas D."/>
            <person name="Copeland A."/>
            <person name="Barry K.W."/>
            <person name="Cichocki N."/>
            <person name="Veneault-Fourrey C."/>
            <person name="LaButti K."/>
            <person name="Lindquist E.A."/>
            <person name="Lipzen A."/>
            <person name="Lundell T."/>
            <person name="Morin E."/>
            <person name="Murat C."/>
            <person name="Riley R."/>
            <person name="Ohm R."/>
            <person name="Sun H."/>
            <person name="Tunlid A."/>
            <person name="Henrissat B."/>
            <person name="Grigoriev I.V."/>
            <person name="Hibbett D.S."/>
            <person name="Martin F."/>
        </authorList>
    </citation>
    <scope>NUCLEOTIDE SEQUENCE [LARGE SCALE GENOMIC DNA]</scope>
    <source>
        <strain evidence="2">MUT 4182</strain>
    </source>
</reference>
<dbReference type="Proteomes" id="UP000054248">
    <property type="component" value="Unassembled WGS sequence"/>
</dbReference>
<gene>
    <name evidence="1" type="ORF">M407DRAFT_182877</name>
</gene>
<keyword evidence="2" id="KW-1185">Reference proteome</keyword>
<accession>A0A0C3QCA8</accession>
<organism evidence="1 2">
    <name type="scientific">Tulasnella calospora MUT 4182</name>
    <dbReference type="NCBI Taxonomy" id="1051891"/>
    <lineage>
        <taxon>Eukaryota</taxon>
        <taxon>Fungi</taxon>
        <taxon>Dikarya</taxon>
        <taxon>Basidiomycota</taxon>
        <taxon>Agaricomycotina</taxon>
        <taxon>Agaricomycetes</taxon>
        <taxon>Cantharellales</taxon>
        <taxon>Tulasnellaceae</taxon>
        <taxon>Tulasnella</taxon>
    </lineage>
</organism>
<dbReference type="AlphaFoldDB" id="A0A0C3QCA8"/>
<name>A0A0C3QCA8_9AGAM</name>
<protein>
    <submittedName>
        <fullName evidence="1">Uncharacterized protein</fullName>
    </submittedName>
</protein>
<evidence type="ECO:0000313" key="2">
    <source>
        <dbReference type="Proteomes" id="UP000054248"/>
    </source>
</evidence>
<evidence type="ECO:0000313" key="1">
    <source>
        <dbReference type="EMBL" id="KIO28310.1"/>
    </source>
</evidence>
<dbReference type="HOGENOM" id="CLU_2135366_0_0_1"/>
<sequence>MQSQIFPTKPTAGKVDELEALLTAQRLSFLASSTTTGLTGSLHEAIADFRVALNPRSHMAASPALSRLEVPNQVPAYTKDSEAPTKAGELDMATPMPCVCSESAMVGVCLFLV</sequence>
<proteinExistence type="predicted"/>
<reference evidence="1 2" key="1">
    <citation type="submission" date="2014-04" db="EMBL/GenBank/DDBJ databases">
        <authorList>
            <consortium name="DOE Joint Genome Institute"/>
            <person name="Kuo A."/>
            <person name="Girlanda M."/>
            <person name="Perotto S."/>
            <person name="Kohler A."/>
            <person name="Nagy L.G."/>
            <person name="Floudas D."/>
            <person name="Copeland A."/>
            <person name="Barry K.W."/>
            <person name="Cichocki N."/>
            <person name="Veneault-Fourrey C."/>
            <person name="LaButti K."/>
            <person name="Lindquist E.A."/>
            <person name="Lipzen A."/>
            <person name="Lundell T."/>
            <person name="Morin E."/>
            <person name="Murat C."/>
            <person name="Sun H."/>
            <person name="Tunlid A."/>
            <person name="Henrissat B."/>
            <person name="Grigoriev I.V."/>
            <person name="Hibbett D.S."/>
            <person name="Martin F."/>
            <person name="Nordberg H.P."/>
            <person name="Cantor M.N."/>
            <person name="Hua S.X."/>
        </authorList>
    </citation>
    <scope>NUCLEOTIDE SEQUENCE [LARGE SCALE GENOMIC DNA]</scope>
    <source>
        <strain evidence="1 2">MUT 4182</strain>
    </source>
</reference>